<dbReference type="InterPro" id="IPR024370">
    <property type="entry name" value="PBP_domain"/>
</dbReference>
<comment type="similarity">
    <text evidence="1 4">Belongs to the PstS family.</text>
</comment>
<proteinExistence type="inferred from homology"/>
<dbReference type="KEGG" id="ape:APE_0045"/>
<dbReference type="PANTHER" id="PTHR42996">
    <property type="entry name" value="PHOSPHATE-BINDING PROTEIN PSTS"/>
    <property type="match status" value="1"/>
</dbReference>
<dbReference type="GO" id="GO:0043190">
    <property type="term" value="C:ATP-binding cassette (ABC) transporter complex"/>
    <property type="evidence" value="ECO:0007669"/>
    <property type="project" value="InterPro"/>
</dbReference>
<dbReference type="AlphaFoldDB" id="Q9YG56"/>
<dbReference type="Gene3D" id="3.40.190.10">
    <property type="entry name" value="Periplasmic binding protein-like II"/>
    <property type="match status" value="2"/>
</dbReference>
<dbReference type="GO" id="GO:0035435">
    <property type="term" value="P:phosphate ion transmembrane transport"/>
    <property type="evidence" value="ECO:0007669"/>
    <property type="project" value="InterPro"/>
</dbReference>
<organism evidence="6 7">
    <name type="scientific">Aeropyrum pernix (strain ATCC 700893 / DSM 11879 / JCM 9820 / NBRC 100138 / K1)</name>
    <dbReference type="NCBI Taxonomy" id="272557"/>
    <lineage>
        <taxon>Archaea</taxon>
        <taxon>Thermoproteota</taxon>
        <taxon>Thermoprotei</taxon>
        <taxon>Desulfurococcales</taxon>
        <taxon>Desulfurococcaceae</taxon>
        <taxon>Aeropyrum</taxon>
    </lineage>
</organism>
<dbReference type="PIR" id="H72756">
    <property type="entry name" value="H72756"/>
</dbReference>
<evidence type="ECO:0000313" key="7">
    <source>
        <dbReference type="Proteomes" id="UP000002518"/>
    </source>
</evidence>
<accession>Q9YG56</accession>
<dbReference type="PANTHER" id="PTHR42996:SF1">
    <property type="entry name" value="PHOSPHATE-BINDING PROTEIN PSTS"/>
    <property type="match status" value="1"/>
</dbReference>
<dbReference type="EnsemblBacteria" id="BAA78954">
    <property type="protein sequence ID" value="BAA78954"/>
    <property type="gene ID" value="APE_0045"/>
</dbReference>
<dbReference type="SUPFAM" id="SSF53850">
    <property type="entry name" value="Periplasmic binding protein-like II"/>
    <property type="match status" value="1"/>
</dbReference>
<dbReference type="GO" id="GO:0042301">
    <property type="term" value="F:phosphate ion binding"/>
    <property type="evidence" value="ECO:0007669"/>
    <property type="project" value="InterPro"/>
</dbReference>
<evidence type="ECO:0000256" key="4">
    <source>
        <dbReference type="PIRNR" id="PIRNR002756"/>
    </source>
</evidence>
<dbReference type="InterPro" id="IPR005673">
    <property type="entry name" value="ABC_phos-bd_PstS"/>
</dbReference>
<keyword evidence="2 4" id="KW-0813">Transport</keyword>
<evidence type="ECO:0000259" key="5">
    <source>
        <dbReference type="Pfam" id="PF12849"/>
    </source>
</evidence>
<dbReference type="InterPro" id="IPR050962">
    <property type="entry name" value="Phosphate-bind_PstS"/>
</dbReference>
<dbReference type="STRING" id="272557.APE_0045"/>
<evidence type="ECO:0000256" key="3">
    <source>
        <dbReference type="ARBA" id="ARBA00022592"/>
    </source>
</evidence>
<evidence type="ECO:0000313" key="6">
    <source>
        <dbReference type="EMBL" id="BAA78954.1"/>
    </source>
</evidence>
<dbReference type="eggNOG" id="arCOG00213">
    <property type="taxonomic scope" value="Archaea"/>
</dbReference>
<dbReference type="Proteomes" id="UP000002518">
    <property type="component" value="Chromosome"/>
</dbReference>
<dbReference type="GeneID" id="1445600"/>
<reference evidence="6 7" key="1">
    <citation type="journal article" date="1999" name="DNA Res.">
        <title>Complete genome sequence of an aerobic hyper-thermophilic crenarchaeon, Aeropyrum pernix K1.</title>
        <authorList>
            <person name="Kawarabayasi Y."/>
            <person name="Hino Y."/>
            <person name="Horikawa H."/>
            <person name="Yamazaki S."/>
            <person name="Haikawa Y."/>
            <person name="Jin-no K."/>
            <person name="Takahashi M."/>
            <person name="Sekine M."/>
            <person name="Baba S."/>
            <person name="Ankai A."/>
            <person name="Kosugi H."/>
            <person name="Hosoyama A."/>
            <person name="Fukui S."/>
            <person name="Nagai Y."/>
            <person name="Nishijima K."/>
            <person name="Nakazawa H."/>
            <person name="Takamiya M."/>
            <person name="Masuda S."/>
            <person name="Funahashi T."/>
            <person name="Tanaka T."/>
            <person name="Kudoh Y."/>
            <person name="Yamazaki J."/>
            <person name="Kushida N."/>
            <person name="Oguchi A."/>
            <person name="Aoki K."/>
            <person name="Kubota K."/>
            <person name="Nakamura Y."/>
            <person name="Nomura N."/>
            <person name="Sako Y."/>
            <person name="Kikuchi H."/>
        </authorList>
    </citation>
    <scope>NUCLEOTIDE SEQUENCE [LARGE SCALE GENOMIC DNA]</scope>
    <source>
        <strain evidence="7">ATCC 700893 / DSM 11879 / JCM 9820 / NBRC 100138 / K1</strain>
    </source>
</reference>
<keyword evidence="3 4" id="KW-0592">Phosphate transport</keyword>
<dbReference type="CDD" id="cd13565">
    <property type="entry name" value="PBP2_PstS"/>
    <property type="match status" value="1"/>
</dbReference>
<sequence>MLDKKLVLTVLAVVVLLGIGLALASGWLGGEQGESSGGSGPAQVVLQGEGSTFIYPQIQAWSEEIKKTYPWITINYNPTGSGAGQSAFKDGVVDFAGSDTPLPREVWSAMQGNVIQIPVVIGMLAIVYNIPGLEDLKLDAKTIALIYKGEIEYWDDPRIASLNPGASLPHEKIVAVHRSDSSGTTHVFTIFLHKGAPDVWTEDLVGKSVDWPVDATGRGVGGKGNQGVMEVVKNTPYSIGYVEYAYVVKAGEGVNVALVANRDDVFLKPSPEGAQAAASGAVQNLPDSPDDDWSTGYDAIIYAPGKDSYPITSWSFLLFYKQYNDRDKAEAIKKFIEWINTEGQTKIIEGYIPIPDEIRQINMKAVEMISYTG</sequence>
<gene>
    <name evidence="6" type="primary">pstS</name>
    <name evidence="6" type="ordered locus">APE_0045</name>
</gene>
<evidence type="ECO:0000256" key="1">
    <source>
        <dbReference type="ARBA" id="ARBA00008725"/>
    </source>
</evidence>
<evidence type="ECO:0000256" key="2">
    <source>
        <dbReference type="ARBA" id="ARBA00022448"/>
    </source>
</evidence>
<dbReference type="EMBL" id="BA000002">
    <property type="protein sequence ID" value="BAA78954.1"/>
    <property type="molecule type" value="Genomic_DNA"/>
</dbReference>
<feature type="domain" description="PBP" evidence="5">
    <location>
        <begin position="39"/>
        <end position="339"/>
    </location>
</feature>
<protein>
    <recommendedName>
        <fullName evidence="4">Phosphate-binding protein</fullName>
    </recommendedName>
</protein>
<dbReference type="RefSeq" id="WP_010865447.1">
    <property type="nucleotide sequence ID" value="NC_000854.2"/>
</dbReference>
<dbReference type="Pfam" id="PF12849">
    <property type="entry name" value="PBP_like_2"/>
    <property type="match status" value="1"/>
</dbReference>
<dbReference type="NCBIfam" id="TIGR00975">
    <property type="entry name" value="3a0107s03"/>
    <property type="match status" value="1"/>
</dbReference>
<dbReference type="PATRIC" id="fig|272557.25.peg.22"/>
<dbReference type="PIRSF" id="PIRSF002756">
    <property type="entry name" value="PstS"/>
    <property type="match status" value="1"/>
</dbReference>
<name>Q9YG56_AERPE</name>
<keyword evidence="7" id="KW-1185">Reference proteome</keyword>